<keyword evidence="2" id="KW-1133">Transmembrane helix</keyword>
<name>A0ABS2T1H4_9BACI</name>
<keyword evidence="3" id="KW-0131">Cell cycle</keyword>
<protein>
    <submittedName>
        <fullName evidence="3">Cell division protein DivIC</fullName>
    </submittedName>
</protein>
<evidence type="ECO:0000313" key="4">
    <source>
        <dbReference type="Proteomes" id="UP001179280"/>
    </source>
</evidence>
<dbReference type="InterPro" id="IPR007060">
    <property type="entry name" value="FtsL/DivIC"/>
</dbReference>
<dbReference type="InterPro" id="IPR039076">
    <property type="entry name" value="DivIC"/>
</dbReference>
<keyword evidence="2" id="KW-0472">Membrane</keyword>
<dbReference type="Proteomes" id="UP001179280">
    <property type="component" value="Unassembled WGS sequence"/>
</dbReference>
<feature type="transmembrane region" description="Helical" evidence="2">
    <location>
        <begin position="33"/>
        <end position="56"/>
    </location>
</feature>
<dbReference type="PANTHER" id="PTHR40027:SF1">
    <property type="entry name" value="CELL DIVISION PROTEIN DIVIC"/>
    <property type="match status" value="1"/>
</dbReference>
<evidence type="ECO:0000256" key="2">
    <source>
        <dbReference type="SAM" id="Phobius"/>
    </source>
</evidence>
<dbReference type="EMBL" id="JAFBCV010000028">
    <property type="protein sequence ID" value="MBM7841306.1"/>
    <property type="molecule type" value="Genomic_DNA"/>
</dbReference>
<keyword evidence="2" id="KW-0812">Transmembrane</keyword>
<evidence type="ECO:0000256" key="1">
    <source>
        <dbReference type="SAM" id="Coils"/>
    </source>
</evidence>
<gene>
    <name evidence="3" type="ORF">JOC54_004609</name>
</gene>
<keyword evidence="1" id="KW-0175">Coiled coil</keyword>
<dbReference type="Pfam" id="PF04977">
    <property type="entry name" value="DivIC"/>
    <property type="match status" value="1"/>
</dbReference>
<keyword evidence="3" id="KW-0132">Cell division</keyword>
<accession>A0ABS2T1H4</accession>
<dbReference type="RefSeq" id="WP_035420848.1">
    <property type="nucleotide sequence ID" value="NZ_JAFBCV010000028.1"/>
</dbReference>
<feature type="coiled-coil region" evidence="1">
    <location>
        <begin position="59"/>
        <end position="96"/>
    </location>
</feature>
<dbReference type="PANTHER" id="PTHR40027">
    <property type="entry name" value="CELL DIVISION PROTEIN DIVIC"/>
    <property type="match status" value="1"/>
</dbReference>
<keyword evidence="4" id="KW-1185">Reference proteome</keyword>
<proteinExistence type="predicted"/>
<evidence type="ECO:0000313" key="3">
    <source>
        <dbReference type="EMBL" id="MBM7841306.1"/>
    </source>
</evidence>
<reference evidence="3" key="1">
    <citation type="submission" date="2021-01" db="EMBL/GenBank/DDBJ databases">
        <title>Genomic Encyclopedia of Type Strains, Phase IV (KMG-IV): sequencing the most valuable type-strain genomes for metagenomic binning, comparative biology and taxonomic classification.</title>
        <authorList>
            <person name="Goeker M."/>
        </authorList>
    </citation>
    <scope>NUCLEOTIDE SEQUENCE</scope>
    <source>
        <strain evidence="3">DSM 21943</strain>
    </source>
</reference>
<sequence length="125" mass="14738">MTSKRATIKEIDTNYMEQRQQELMRQSKRRKGLFRRLTFMGIVFGVLAIFCGITLFSQQADIREKKEQHEEALAEQQALQEEEGQLLQSIENYQDDEFIKEIARRDYYLTLPGETRINVSKQASD</sequence>
<comment type="caution">
    <text evidence="3">The sequence shown here is derived from an EMBL/GenBank/DDBJ whole genome shotgun (WGS) entry which is preliminary data.</text>
</comment>
<dbReference type="GO" id="GO:0051301">
    <property type="term" value="P:cell division"/>
    <property type="evidence" value="ECO:0007669"/>
    <property type="project" value="UniProtKB-KW"/>
</dbReference>
<organism evidence="3 4">
    <name type="scientific">Shouchella xiaoxiensis</name>
    <dbReference type="NCBI Taxonomy" id="766895"/>
    <lineage>
        <taxon>Bacteria</taxon>
        <taxon>Bacillati</taxon>
        <taxon>Bacillota</taxon>
        <taxon>Bacilli</taxon>
        <taxon>Bacillales</taxon>
        <taxon>Bacillaceae</taxon>
        <taxon>Shouchella</taxon>
    </lineage>
</organism>